<keyword evidence="3" id="KW-0804">Transcription</keyword>
<proteinExistence type="predicted"/>
<keyword evidence="8" id="KW-1185">Reference proteome</keyword>
<protein>
    <submittedName>
        <fullName evidence="7">14644_t:CDS:1</fullName>
    </submittedName>
</protein>
<evidence type="ECO:0000256" key="5">
    <source>
        <dbReference type="SAM" id="MobiDB-lite"/>
    </source>
</evidence>
<dbReference type="CDD" id="cd20394">
    <property type="entry name" value="Tudor_SGF29_rpt2"/>
    <property type="match status" value="1"/>
</dbReference>
<dbReference type="InterPro" id="IPR047288">
    <property type="entry name" value="Tudor_SGF29_rpt1"/>
</dbReference>
<dbReference type="Pfam" id="PF07039">
    <property type="entry name" value="SGF29_Tudor"/>
    <property type="match status" value="1"/>
</dbReference>
<reference evidence="7" key="1">
    <citation type="submission" date="2022-08" db="EMBL/GenBank/DDBJ databases">
        <authorList>
            <person name="Kallberg Y."/>
            <person name="Tangrot J."/>
            <person name="Rosling A."/>
        </authorList>
    </citation>
    <scope>NUCLEOTIDE SEQUENCE</scope>
    <source>
        <strain evidence="7">Wild A</strain>
    </source>
</reference>
<evidence type="ECO:0000256" key="4">
    <source>
        <dbReference type="ARBA" id="ARBA00023242"/>
    </source>
</evidence>
<evidence type="ECO:0000256" key="3">
    <source>
        <dbReference type="ARBA" id="ARBA00023163"/>
    </source>
</evidence>
<dbReference type="AlphaFoldDB" id="A0A9W4SLJ3"/>
<evidence type="ECO:0000256" key="2">
    <source>
        <dbReference type="ARBA" id="ARBA00023015"/>
    </source>
</evidence>
<dbReference type="Gene3D" id="2.30.30.140">
    <property type="match status" value="2"/>
</dbReference>
<dbReference type="PANTHER" id="PTHR21539">
    <property type="entry name" value="SAGA-ASSOCIATED FACTOR 29"/>
    <property type="match status" value="1"/>
</dbReference>
<evidence type="ECO:0000259" key="6">
    <source>
        <dbReference type="PROSITE" id="PS51518"/>
    </source>
</evidence>
<feature type="domain" description="SGF29 C-terminal" evidence="6">
    <location>
        <begin position="140"/>
        <end position="282"/>
    </location>
</feature>
<name>A0A9W4SLJ3_9GLOM</name>
<gene>
    <name evidence="7" type="ORF">FWILDA_LOCUS6610</name>
</gene>
<dbReference type="PANTHER" id="PTHR21539:SF0">
    <property type="entry name" value="SAGA-ASSOCIATED FACTOR 29"/>
    <property type="match status" value="1"/>
</dbReference>
<dbReference type="InterPro" id="IPR010750">
    <property type="entry name" value="SGF29_tudor-like_dom"/>
</dbReference>
<sequence>MDSRRSSVSDEEERLKVIINANLTKLEKIQEEGVHIITTTNEWIKEIQPSKWNYKVSQYNNDSNSDKLREFCKKGIDQAIREEEICRTIIKDIDKLTARYSMIKDHQTPQTTMVDDVNSKRKRQREESVGSSKIKKHKNGSNIIKSGSLVAAKQPKNKDVEENWILATVVSYKQELRQYEVEDADRDESSNRPGERFVVPAKNVMAIPKPADIRSSQEFTQSTTVLALYPGTTCFYKAAVVLSPNRLSQSSQRTYLLTFEDDDNAQRHVDIQYVLEKPPDMK</sequence>
<dbReference type="PROSITE" id="PS51518">
    <property type="entry name" value="SGF29_C"/>
    <property type="match status" value="1"/>
</dbReference>
<keyword evidence="4" id="KW-0539">Nucleus</keyword>
<evidence type="ECO:0000256" key="1">
    <source>
        <dbReference type="ARBA" id="ARBA00004123"/>
    </source>
</evidence>
<organism evidence="7 8">
    <name type="scientific">Funneliformis geosporum</name>
    <dbReference type="NCBI Taxonomy" id="1117311"/>
    <lineage>
        <taxon>Eukaryota</taxon>
        <taxon>Fungi</taxon>
        <taxon>Fungi incertae sedis</taxon>
        <taxon>Mucoromycota</taxon>
        <taxon>Glomeromycotina</taxon>
        <taxon>Glomeromycetes</taxon>
        <taxon>Glomerales</taxon>
        <taxon>Glomeraceae</taxon>
        <taxon>Funneliformis</taxon>
    </lineage>
</organism>
<comment type="caution">
    <text evidence="7">The sequence shown here is derived from an EMBL/GenBank/DDBJ whole genome shotgun (WGS) entry which is preliminary data.</text>
</comment>
<accession>A0A9W4SLJ3</accession>
<dbReference type="EMBL" id="CAMKVN010001213">
    <property type="protein sequence ID" value="CAI2174469.1"/>
    <property type="molecule type" value="Genomic_DNA"/>
</dbReference>
<dbReference type="GO" id="GO:0005634">
    <property type="term" value="C:nucleus"/>
    <property type="evidence" value="ECO:0007669"/>
    <property type="project" value="UniProtKB-SubCell"/>
</dbReference>
<evidence type="ECO:0000313" key="7">
    <source>
        <dbReference type="EMBL" id="CAI2174469.1"/>
    </source>
</evidence>
<dbReference type="GO" id="GO:0000124">
    <property type="term" value="C:SAGA complex"/>
    <property type="evidence" value="ECO:0007669"/>
    <property type="project" value="InterPro"/>
</dbReference>
<dbReference type="Proteomes" id="UP001153678">
    <property type="component" value="Unassembled WGS sequence"/>
</dbReference>
<keyword evidence="2" id="KW-0805">Transcription regulation</keyword>
<feature type="region of interest" description="Disordered" evidence="5">
    <location>
        <begin position="108"/>
        <end position="139"/>
    </location>
</feature>
<dbReference type="OrthoDB" id="10265994at2759"/>
<dbReference type="InterPro" id="IPR047287">
    <property type="entry name" value="Tudor_SGF29_rpt2"/>
</dbReference>
<evidence type="ECO:0000313" key="8">
    <source>
        <dbReference type="Proteomes" id="UP001153678"/>
    </source>
</evidence>
<dbReference type="InterPro" id="IPR037802">
    <property type="entry name" value="SGF29"/>
</dbReference>
<dbReference type="CDD" id="cd20393">
    <property type="entry name" value="Tudor_SGF29_rpt1"/>
    <property type="match status" value="1"/>
</dbReference>
<comment type="subcellular location">
    <subcellularLocation>
        <location evidence="1">Nucleus</location>
    </subcellularLocation>
</comment>